<feature type="compositionally biased region" description="Low complexity" evidence="1">
    <location>
        <begin position="85"/>
        <end position="96"/>
    </location>
</feature>
<dbReference type="Proteomes" id="UP000278143">
    <property type="component" value="Unassembled WGS sequence"/>
</dbReference>
<keyword evidence="2" id="KW-0732">Signal</keyword>
<feature type="region of interest" description="Disordered" evidence="1">
    <location>
        <begin position="40"/>
        <end position="154"/>
    </location>
</feature>
<sequence length="154" mass="16364">MATKQQGCIAWLVVWRLLLRHIPACRELAAMFLPQAIAPSPGAATRVPSSGSPSPSTTTTTRRASTGIGATDAVQAARMTVPLTASSRASTNSSAGSPPPSYRIDRSPSSTGRASPSTDRTGSEGRPQSRQPTDQLSGGRHRRRHELDIQEDYL</sequence>
<feature type="signal peptide" evidence="2">
    <location>
        <begin position="1"/>
        <end position="24"/>
    </location>
</feature>
<dbReference type="AlphaFoldDB" id="A0A4V1J1D2"/>
<accession>A0A4V1J1D2</accession>
<evidence type="ECO:0000313" key="3">
    <source>
        <dbReference type="EMBL" id="RKP24649.1"/>
    </source>
</evidence>
<organism evidence="3 4">
    <name type="scientific">Syncephalis pseudoplumigaleata</name>
    <dbReference type="NCBI Taxonomy" id="1712513"/>
    <lineage>
        <taxon>Eukaryota</taxon>
        <taxon>Fungi</taxon>
        <taxon>Fungi incertae sedis</taxon>
        <taxon>Zoopagomycota</taxon>
        <taxon>Zoopagomycotina</taxon>
        <taxon>Zoopagomycetes</taxon>
        <taxon>Zoopagales</taxon>
        <taxon>Piptocephalidaceae</taxon>
        <taxon>Syncephalis</taxon>
    </lineage>
</organism>
<protein>
    <recommendedName>
        <fullName evidence="5">Secreted protein</fullName>
    </recommendedName>
</protein>
<feature type="compositionally biased region" description="Polar residues" evidence="1">
    <location>
        <begin position="107"/>
        <end position="136"/>
    </location>
</feature>
<reference evidence="4" key="1">
    <citation type="journal article" date="2018" name="Nat. Microbiol.">
        <title>Leveraging single-cell genomics to expand the fungal tree of life.</title>
        <authorList>
            <person name="Ahrendt S.R."/>
            <person name="Quandt C.A."/>
            <person name="Ciobanu D."/>
            <person name="Clum A."/>
            <person name="Salamov A."/>
            <person name="Andreopoulos B."/>
            <person name="Cheng J.F."/>
            <person name="Woyke T."/>
            <person name="Pelin A."/>
            <person name="Henrissat B."/>
            <person name="Reynolds N.K."/>
            <person name="Benny G.L."/>
            <person name="Smith M.E."/>
            <person name="James T.Y."/>
            <person name="Grigoriev I.V."/>
        </authorList>
    </citation>
    <scope>NUCLEOTIDE SEQUENCE [LARGE SCALE GENOMIC DNA]</scope>
    <source>
        <strain evidence="4">Benny S71-1</strain>
    </source>
</reference>
<dbReference type="OrthoDB" id="10623394at2759"/>
<evidence type="ECO:0008006" key="5">
    <source>
        <dbReference type="Google" id="ProtNLM"/>
    </source>
</evidence>
<feature type="chain" id="PRO_5020481030" description="Secreted protein" evidence="2">
    <location>
        <begin position="25"/>
        <end position="154"/>
    </location>
</feature>
<name>A0A4V1J1D2_9FUNG</name>
<proteinExistence type="predicted"/>
<evidence type="ECO:0000256" key="2">
    <source>
        <dbReference type="SAM" id="SignalP"/>
    </source>
</evidence>
<dbReference type="EMBL" id="KZ990107">
    <property type="protein sequence ID" value="RKP24649.1"/>
    <property type="molecule type" value="Genomic_DNA"/>
</dbReference>
<gene>
    <name evidence="3" type="ORF">SYNPS1DRAFT_29593</name>
</gene>
<evidence type="ECO:0000313" key="4">
    <source>
        <dbReference type="Proteomes" id="UP000278143"/>
    </source>
</evidence>
<evidence type="ECO:0000256" key="1">
    <source>
        <dbReference type="SAM" id="MobiDB-lite"/>
    </source>
</evidence>
<feature type="compositionally biased region" description="Low complexity" evidence="1">
    <location>
        <begin position="45"/>
        <end position="71"/>
    </location>
</feature>
<keyword evidence="4" id="KW-1185">Reference proteome</keyword>